<proteinExistence type="predicted"/>
<dbReference type="PANTHER" id="PTHR22900:SF5">
    <property type="entry name" value="PROTEIN CBG14245"/>
    <property type="match status" value="1"/>
</dbReference>
<dbReference type="GO" id="GO:1902884">
    <property type="term" value="P:positive regulation of response to oxidative stress"/>
    <property type="evidence" value="ECO:0007669"/>
    <property type="project" value="InterPro"/>
</dbReference>
<dbReference type="InterPro" id="IPR007669">
    <property type="entry name" value="Chst-1-like"/>
</dbReference>
<sequence>MSGFRSALFCYLNFPKAFALDNKTMSDAGWLAPSCLGNNFTISSWQEVLRQSKQVPLVFLVTRNPFDRFVSLYMDKCVAWRRTRGSQEPVFDNGRCGCEKNLYCFLKKIYGLLLSLQPDYNMFLPPSKRFMSKSPFERYLIKHFAPMSWYCGTQQFLNSMHTIHLDMSNKERMAEKYDEILTLANVTKQQRLYIRTELLRELPSYATWNQKGRTDVENELLSNATLLELFLQLYLHDFMIFKYDFPTPHSTSISLCMK</sequence>
<dbReference type="GO" id="GO:0047756">
    <property type="term" value="F:chondroitin 4-sulfotransferase activity"/>
    <property type="evidence" value="ECO:0007669"/>
    <property type="project" value="InterPro"/>
</dbReference>
<dbReference type="Proteomes" id="UP001176961">
    <property type="component" value="Unassembled WGS sequence"/>
</dbReference>
<keyword evidence="2" id="KW-1185">Reference proteome</keyword>
<organism evidence="1 2">
    <name type="scientific">Cylicocyclus nassatus</name>
    <name type="common">Nematode worm</name>
    <dbReference type="NCBI Taxonomy" id="53992"/>
    <lineage>
        <taxon>Eukaryota</taxon>
        <taxon>Metazoa</taxon>
        <taxon>Ecdysozoa</taxon>
        <taxon>Nematoda</taxon>
        <taxon>Chromadorea</taxon>
        <taxon>Rhabditida</taxon>
        <taxon>Rhabditina</taxon>
        <taxon>Rhabditomorpha</taxon>
        <taxon>Strongyloidea</taxon>
        <taxon>Strongylidae</taxon>
        <taxon>Cylicocyclus</taxon>
    </lineage>
</organism>
<gene>
    <name evidence="1" type="ORF">CYNAS_LOCUS77</name>
</gene>
<dbReference type="GO" id="GO:0050650">
    <property type="term" value="P:chondroitin sulfate proteoglycan biosynthetic process"/>
    <property type="evidence" value="ECO:0007669"/>
    <property type="project" value="InterPro"/>
</dbReference>
<dbReference type="Pfam" id="PF03567">
    <property type="entry name" value="Sulfotransfer_2"/>
    <property type="match status" value="1"/>
</dbReference>
<accession>A0AA36DKL1</accession>
<evidence type="ECO:0008006" key="3">
    <source>
        <dbReference type="Google" id="ProtNLM"/>
    </source>
</evidence>
<evidence type="ECO:0000313" key="1">
    <source>
        <dbReference type="EMBL" id="CAJ0588094.1"/>
    </source>
</evidence>
<dbReference type="PANTHER" id="PTHR22900">
    <property type="entry name" value="PROTEIN CBG14245-RELATED"/>
    <property type="match status" value="1"/>
</dbReference>
<comment type="caution">
    <text evidence="1">The sequence shown here is derived from an EMBL/GenBank/DDBJ whole genome shotgun (WGS) entry which is preliminary data.</text>
</comment>
<protein>
    <recommendedName>
        <fullName evidence="3">Sulfotransferase</fullName>
    </recommendedName>
</protein>
<dbReference type="AlphaFoldDB" id="A0AA36DKL1"/>
<dbReference type="InterPro" id="IPR005331">
    <property type="entry name" value="Sulfotransferase"/>
</dbReference>
<dbReference type="EMBL" id="CATQJL010000001">
    <property type="protein sequence ID" value="CAJ0588094.1"/>
    <property type="molecule type" value="Genomic_DNA"/>
</dbReference>
<reference evidence="1" key="1">
    <citation type="submission" date="2023-07" db="EMBL/GenBank/DDBJ databases">
        <authorList>
            <consortium name="CYATHOMIX"/>
        </authorList>
    </citation>
    <scope>NUCLEOTIDE SEQUENCE</scope>
    <source>
        <strain evidence="1">N/A</strain>
    </source>
</reference>
<name>A0AA36DKL1_CYLNA</name>
<dbReference type="GO" id="GO:0016020">
    <property type="term" value="C:membrane"/>
    <property type="evidence" value="ECO:0007669"/>
    <property type="project" value="InterPro"/>
</dbReference>
<evidence type="ECO:0000313" key="2">
    <source>
        <dbReference type="Proteomes" id="UP001176961"/>
    </source>
</evidence>